<organism evidence="6 7">
    <name type="scientific">Streptomyces wuyuanensis</name>
    <dbReference type="NCBI Taxonomy" id="1196353"/>
    <lineage>
        <taxon>Bacteria</taxon>
        <taxon>Bacillati</taxon>
        <taxon>Actinomycetota</taxon>
        <taxon>Actinomycetes</taxon>
        <taxon>Kitasatosporales</taxon>
        <taxon>Streptomycetaceae</taxon>
        <taxon>Streptomyces</taxon>
    </lineage>
</organism>
<dbReference type="PANTHER" id="PTHR30055:SF234">
    <property type="entry name" value="HTH-TYPE TRANSCRIPTIONAL REGULATOR BETI"/>
    <property type="match status" value="1"/>
</dbReference>
<keyword evidence="1" id="KW-0805">Transcription regulation</keyword>
<keyword evidence="7" id="KW-1185">Reference proteome</keyword>
<feature type="domain" description="HTH tetR-type" evidence="5">
    <location>
        <begin position="12"/>
        <end position="71"/>
    </location>
</feature>
<dbReference type="Pfam" id="PF00440">
    <property type="entry name" value="TetR_N"/>
    <property type="match status" value="1"/>
</dbReference>
<sequence length="193" mass="20605">MAASRPLRADAVRNRTKILAAAREQITLHGPDAPMDAIAEAAGVAVGTLYRHFPTKTDLVGAVIAEHSEVITREIEAAAERVGEGSRAMAEITRLAERTVEAAARDRSMKAAAQTLGAAHWTQQQEERFRGAMERIVAAAVADGDLHPDVTVDDFLMLILTAPTDQGPAVRSRWLTLFLAGFTVRARQGGGGA</sequence>
<dbReference type="STRING" id="1196353.SAMN05444921_101285"/>
<dbReference type="PANTHER" id="PTHR30055">
    <property type="entry name" value="HTH-TYPE TRANSCRIPTIONAL REGULATOR RUTR"/>
    <property type="match status" value="1"/>
</dbReference>
<evidence type="ECO:0000256" key="1">
    <source>
        <dbReference type="ARBA" id="ARBA00023015"/>
    </source>
</evidence>
<dbReference type="Pfam" id="PF21597">
    <property type="entry name" value="TetR_C_43"/>
    <property type="match status" value="1"/>
</dbReference>
<dbReference type="InterPro" id="IPR050109">
    <property type="entry name" value="HTH-type_TetR-like_transc_reg"/>
</dbReference>
<gene>
    <name evidence="6" type="ORF">SAMN05444921_101285</name>
</gene>
<keyword evidence="3" id="KW-0804">Transcription</keyword>
<dbReference type="GeneID" id="40827621"/>
<name>A0A1G9MV79_9ACTN</name>
<evidence type="ECO:0000313" key="7">
    <source>
        <dbReference type="Proteomes" id="UP000199063"/>
    </source>
</evidence>
<feature type="DNA-binding region" description="H-T-H motif" evidence="4">
    <location>
        <begin position="34"/>
        <end position="53"/>
    </location>
</feature>
<keyword evidence="2 4" id="KW-0238">DNA-binding</keyword>
<evidence type="ECO:0000313" key="6">
    <source>
        <dbReference type="EMBL" id="SDL77545.1"/>
    </source>
</evidence>
<dbReference type="SUPFAM" id="SSF48498">
    <property type="entry name" value="Tetracyclin repressor-like, C-terminal domain"/>
    <property type="match status" value="1"/>
</dbReference>
<reference evidence="7" key="1">
    <citation type="submission" date="2016-10" db="EMBL/GenBank/DDBJ databases">
        <authorList>
            <person name="Varghese N."/>
            <person name="Submissions S."/>
        </authorList>
    </citation>
    <scope>NUCLEOTIDE SEQUENCE [LARGE SCALE GENOMIC DNA]</scope>
    <source>
        <strain evidence="7">CGMCC 4.7042</strain>
    </source>
</reference>
<dbReference type="EMBL" id="FNHI01000001">
    <property type="protein sequence ID" value="SDL77545.1"/>
    <property type="molecule type" value="Genomic_DNA"/>
</dbReference>
<dbReference type="GO" id="GO:0000976">
    <property type="term" value="F:transcription cis-regulatory region binding"/>
    <property type="evidence" value="ECO:0007669"/>
    <property type="project" value="TreeGrafter"/>
</dbReference>
<dbReference type="RefSeq" id="WP_093651907.1">
    <property type="nucleotide sequence ID" value="NZ_FNHI01000001.1"/>
</dbReference>
<dbReference type="AlphaFoldDB" id="A0A1G9MV79"/>
<evidence type="ECO:0000259" key="5">
    <source>
        <dbReference type="PROSITE" id="PS50977"/>
    </source>
</evidence>
<dbReference type="Proteomes" id="UP000199063">
    <property type="component" value="Unassembled WGS sequence"/>
</dbReference>
<evidence type="ECO:0000256" key="4">
    <source>
        <dbReference type="PROSITE-ProRule" id="PRU00335"/>
    </source>
</evidence>
<dbReference type="Gene3D" id="1.10.357.10">
    <property type="entry name" value="Tetracycline Repressor, domain 2"/>
    <property type="match status" value="1"/>
</dbReference>
<protein>
    <submittedName>
        <fullName evidence="6">Transcriptional regulator, TetR family</fullName>
    </submittedName>
</protein>
<dbReference type="SUPFAM" id="SSF46689">
    <property type="entry name" value="Homeodomain-like"/>
    <property type="match status" value="1"/>
</dbReference>
<accession>A0A1G9MV79</accession>
<dbReference type="OrthoDB" id="3192968at2"/>
<dbReference type="InterPro" id="IPR009057">
    <property type="entry name" value="Homeodomain-like_sf"/>
</dbReference>
<proteinExistence type="predicted"/>
<dbReference type="GO" id="GO:0003700">
    <property type="term" value="F:DNA-binding transcription factor activity"/>
    <property type="evidence" value="ECO:0007669"/>
    <property type="project" value="TreeGrafter"/>
</dbReference>
<dbReference type="InterPro" id="IPR049445">
    <property type="entry name" value="TetR_SbtR-like_C"/>
</dbReference>
<evidence type="ECO:0000256" key="3">
    <source>
        <dbReference type="ARBA" id="ARBA00023163"/>
    </source>
</evidence>
<evidence type="ECO:0000256" key="2">
    <source>
        <dbReference type="ARBA" id="ARBA00023125"/>
    </source>
</evidence>
<dbReference type="InterPro" id="IPR001647">
    <property type="entry name" value="HTH_TetR"/>
</dbReference>
<dbReference type="InterPro" id="IPR036271">
    <property type="entry name" value="Tet_transcr_reg_TetR-rel_C_sf"/>
</dbReference>
<dbReference type="PROSITE" id="PS50977">
    <property type="entry name" value="HTH_TETR_2"/>
    <property type="match status" value="1"/>
</dbReference>
<dbReference type="PRINTS" id="PR00455">
    <property type="entry name" value="HTHTETR"/>
</dbReference>